<dbReference type="EMBL" id="FUYZ01000002">
    <property type="protein sequence ID" value="SKB72891.1"/>
    <property type="molecule type" value="Genomic_DNA"/>
</dbReference>
<dbReference type="STRING" id="619805.SAMN05660477_00852"/>
<name>A0A1T5DMR2_9FLAO</name>
<sequence length="43" mass="5064">MLKVDVYTKILQIAFFTDVVSKTIVIFMKFTIVLRFYSTLNCL</sequence>
<protein>
    <submittedName>
        <fullName evidence="1">Uncharacterized protein</fullName>
    </submittedName>
</protein>
<dbReference type="Proteomes" id="UP000191112">
    <property type="component" value="Unassembled WGS sequence"/>
</dbReference>
<reference evidence="1 2" key="1">
    <citation type="submission" date="2017-02" db="EMBL/GenBank/DDBJ databases">
        <authorList>
            <person name="Peterson S.W."/>
        </authorList>
    </citation>
    <scope>NUCLEOTIDE SEQUENCE [LARGE SCALE GENOMIC DNA]</scope>
    <source>
        <strain evidence="1 2">DSM 22323</strain>
    </source>
</reference>
<keyword evidence="2" id="KW-1185">Reference proteome</keyword>
<accession>A0A1T5DMR2</accession>
<proteinExistence type="predicted"/>
<organism evidence="1 2">
    <name type="scientific">Soonwooa buanensis</name>
    <dbReference type="NCBI Taxonomy" id="619805"/>
    <lineage>
        <taxon>Bacteria</taxon>
        <taxon>Pseudomonadati</taxon>
        <taxon>Bacteroidota</taxon>
        <taxon>Flavobacteriia</taxon>
        <taxon>Flavobacteriales</taxon>
        <taxon>Weeksellaceae</taxon>
        <taxon>Chryseobacterium group</taxon>
        <taxon>Soonwooa</taxon>
    </lineage>
</organism>
<gene>
    <name evidence="1" type="ORF">SAMN05660477_00852</name>
</gene>
<evidence type="ECO:0000313" key="2">
    <source>
        <dbReference type="Proteomes" id="UP000191112"/>
    </source>
</evidence>
<evidence type="ECO:0000313" key="1">
    <source>
        <dbReference type="EMBL" id="SKB72891.1"/>
    </source>
</evidence>
<dbReference type="AlphaFoldDB" id="A0A1T5DMR2"/>